<dbReference type="Pfam" id="PF01823">
    <property type="entry name" value="MACPF"/>
    <property type="match status" value="1"/>
</dbReference>
<dbReference type="SMART" id="SM00192">
    <property type="entry name" value="LDLa"/>
    <property type="match status" value="1"/>
</dbReference>
<sequence>MSQGLEIRKQSGARLPGSTMKLQLKLALLLTLLPPARCVQPVGCRWGPFADWSECDGCSKTEVRTRHVETFAQFGGDPCSGEATQTQACVPTKSCPLEAGCGNRFRCTSGQCISPALVCNGDQDCEDGLDERGCSPDGSRSSCDLDKTPPNSDLVGKGYDILTGDLRAGVINTVSFGGQCRKVFSGDHKILYRLPQNILRYNFEVTVNDEESDESFESSWSYMQSIQSNALWGHDRRKFHKTVTESRAHRLIILKNKVELAQFQNTAPEYLTLAEGFWRALSSLPTTYDYAAYRQLFQTYGTHYFSEGSLGGEYQALLELTQHALATTSTTSREYERCWRKVKRRFLRKKVKTVCEKLTSSTAASYGTSMRNVPIKVDVVGGNPGLKRFLSILDLENPEENGRKYDDWASSVKDFPQIIEQKVRPLYELVKEVECAGLKKLHMKQALEEYLSAEHPCRCRPCHNNGRPLLLGSQCVCVCRLGTSGAACQSGAAVGEQPGVIHGSWSCWSSWVSCAGGQRRRTRTCTHPAPSKGGLHCVGPQEEQKQCEDADVQHLQMMEPQCFQLPVAPPKLCGRPPSLRNGLV</sequence>
<dbReference type="PANTHER" id="PTHR45742">
    <property type="entry name" value="COMPLEMENT COMPONENT C6"/>
    <property type="match status" value="1"/>
</dbReference>
<dbReference type="GO" id="GO:0044218">
    <property type="term" value="C:other organism cell membrane"/>
    <property type="evidence" value="ECO:0007669"/>
    <property type="project" value="UniProtKB-KW"/>
</dbReference>
<keyword evidence="13" id="KW-0391">Immunity</keyword>
<keyword evidence="15" id="KW-0473">Membrane attack complex</keyword>
<dbReference type="InterPro" id="IPR048831">
    <property type="entry name" value="C8A_B_C6_EGF-like"/>
</dbReference>
<dbReference type="OrthoDB" id="504708at2759"/>
<dbReference type="InterPro" id="IPR020863">
    <property type="entry name" value="MACPF_CS"/>
</dbReference>
<evidence type="ECO:0000256" key="10">
    <source>
        <dbReference type="ARBA" id="ARBA00022729"/>
    </source>
</evidence>
<keyword evidence="18" id="KW-0325">Glycoprotein</keyword>
<keyword evidence="19" id="KW-1053">Target membrane</keyword>
<keyword evidence="17 20" id="KW-1015">Disulfide bond</keyword>
<dbReference type="InterPro" id="IPR000884">
    <property type="entry name" value="TSP1_rpt"/>
</dbReference>
<dbReference type="PRINTS" id="PR00764">
    <property type="entry name" value="COMPLEMENTC9"/>
</dbReference>
<accession>Q4T1D8</accession>
<feature type="signal peptide" evidence="21">
    <location>
        <begin position="1"/>
        <end position="38"/>
    </location>
</feature>
<dbReference type="InterPro" id="IPR036383">
    <property type="entry name" value="TSP1_rpt_sf"/>
</dbReference>
<dbReference type="GO" id="GO:0045087">
    <property type="term" value="P:innate immune response"/>
    <property type="evidence" value="ECO:0007669"/>
    <property type="project" value="UniProtKB-KW"/>
</dbReference>
<keyword evidence="9" id="KW-0812">Transmembrane</keyword>
<dbReference type="Gene3D" id="4.10.400.10">
    <property type="entry name" value="Low-density Lipoprotein Receptor"/>
    <property type="match status" value="1"/>
</dbReference>
<comment type="subcellular location">
    <subcellularLocation>
        <location evidence="2">Secreted</location>
    </subcellularLocation>
    <subcellularLocation>
        <location evidence="1">Target cell membrane</location>
        <topology evidence="1">Multi-pass membrane protein</topology>
    </subcellularLocation>
</comment>
<evidence type="ECO:0000259" key="22">
    <source>
        <dbReference type="PROSITE" id="PS51412"/>
    </source>
</evidence>
<dbReference type="InterPro" id="IPR002172">
    <property type="entry name" value="LDrepeatLR_classA_rpt"/>
</dbReference>
<evidence type="ECO:0000256" key="7">
    <source>
        <dbReference type="ARBA" id="ARBA00022537"/>
    </source>
</evidence>
<keyword evidence="6" id="KW-0245">EGF-like domain</keyword>
<proteinExistence type="inferred from homology"/>
<dbReference type="CDD" id="cd00112">
    <property type="entry name" value="LDLa"/>
    <property type="match status" value="1"/>
</dbReference>
<dbReference type="SUPFAM" id="SSF82895">
    <property type="entry name" value="TSP-1 type 1 repeat"/>
    <property type="match status" value="2"/>
</dbReference>
<feature type="disulfide bond" evidence="20">
    <location>
        <begin position="119"/>
        <end position="134"/>
    </location>
</feature>
<evidence type="ECO:0000256" key="6">
    <source>
        <dbReference type="ARBA" id="ARBA00022536"/>
    </source>
</evidence>
<evidence type="ECO:0000256" key="9">
    <source>
        <dbReference type="ARBA" id="ARBA00022692"/>
    </source>
</evidence>
<organism evidence="23">
    <name type="scientific">Tetraodon nigroviridis</name>
    <name type="common">Spotted green pufferfish</name>
    <name type="synonym">Chelonodon nigroviridis</name>
    <dbReference type="NCBI Taxonomy" id="99883"/>
    <lineage>
        <taxon>Eukaryota</taxon>
        <taxon>Metazoa</taxon>
        <taxon>Chordata</taxon>
        <taxon>Craniata</taxon>
        <taxon>Vertebrata</taxon>
        <taxon>Euteleostomi</taxon>
        <taxon>Actinopterygii</taxon>
        <taxon>Neopterygii</taxon>
        <taxon>Teleostei</taxon>
        <taxon>Neoteleostei</taxon>
        <taxon>Acanthomorphata</taxon>
        <taxon>Eupercaria</taxon>
        <taxon>Tetraodontiformes</taxon>
        <taxon>Tetradontoidea</taxon>
        <taxon>Tetraodontidae</taxon>
        <taxon>Tetraodon</taxon>
    </lineage>
</organism>
<name>Q4T1D8_TETNG</name>
<dbReference type="PROSITE" id="PS00279">
    <property type="entry name" value="MACPF_1"/>
    <property type="match status" value="1"/>
</dbReference>
<feature type="disulfide bond" evidence="20">
    <location>
        <begin position="107"/>
        <end position="125"/>
    </location>
</feature>
<evidence type="ECO:0000256" key="5">
    <source>
        <dbReference type="ARBA" id="ARBA00022525"/>
    </source>
</evidence>
<dbReference type="SUPFAM" id="SSF57424">
    <property type="entry name" value="LDL receptor-like module"/>
    <property type="match status" value="1"/>
</dbReference>
<dbReference type="GO" id="GO:0005576">
    <property type="term" value="C:extracellular region"/>
    <property type="evidence" value="ECO:0007669"/>
    <property type="project" value="UniProtKB-SubCell"/>
</dbReference>
<evidence type="ECO:0000256" key="4">
    <source>
        <dbReference type="ARBA" id="ARBA00022452"/>
    </source>
</evidence>
<protein>
    <submittedName>
        <fullName evidence="23">(spotted green pufferfish) hypothetical protein</fullName>
    </submittedName>
</protein>
<dbReference type="SMART" id="SM00457">
    <property type="entry name" value="MACPF"/>
    <property type="match status" value="1"/>
</dbReference>
<dbReference type="InterPro" id="IPR001862">
    <property type="entry name" value="MAC_perforin"/>
</dbReference>
<evidence type="ECO:0000256" key="21">
    <source>
        <dbReference type="SAM" id="SignalP"/>
    </source>
</evidence>
<gene>
    <name evidence="23" type="ORF">GSTENG00008875001</name>
</gene>
<dbReference type="AlphaFoldDB" id="Q4T1D8"/>
<evidence type="ECO:0000256" key="12">
    <source>
        <dbReference type="ARBA" id="ARBA00022852"/>
    </source>
</evidence>
<dbReference type="GO" id="GO:0005579">
    <property type="term" value="C:membrane attack complex"/>
    <property type="evidence" value="ECO:0007669"/>
    <property type="project" value="UniProtKB-KW"/>
</dbReference>
<feature type="domain" description="MACPF" evidence="22">
    <location>
        <begin position="139"/>
        <end position="458"/>
    </location>
</feature>
<dbReference type="InterPro" id="IPR036055">
    <property type="entry name" value="LDL_receptor-like_sf"/>
</dbReference>
<keyword evidence="11" id="KW-0677">Repeat</keyword>
<evidence type="ECO:0000256" key="13">
    <source>
        <dbReference type="ARBA" id="ARBA00022859"/>
    </source>
</evidence>
<dbReference type="Pfam" id="PF00090">
    <property type="entry name" value="TSP_1"/>
    <property type="match status" value="2"/>
</dbReference>
<dbReference type="PROSITE" id="PS51412">
    <property type="entry name" value="MACPF_2"/>
    <property type="match status" value="1"/>
</dbReference>
<evidence type="ECO:0000256" key="15">
    <source>
        <dbReference type="ARBA" id="ARBA00023058"/>
    </source>
</evidence>
<dbReference type="Pfam" id="PF21195">
    <property type="entry name" value="EGF_C8A_B_C6"/>
    <property type="match status" value="1"/>
</dbReference>
<keyword evidence="8" id="KW-0399">Innate immunity</keyword>
<keyword evidence="14" id="KW-0180">Complement pathway</keyword>
<evidence type="ECO:0000256" key="11">
    <source>
        <dbReference type="ARBA" id="ARBA00022737"/>
    </source>
</evidence>
<dbReference type="EMBL" id="CAAE01010660">
    <property type="protein sequence ID" value="CAF93294.1"/>
    <property type="molecule type" value="Genomic_DNA"/>
</dbReference>
<comment type="similarity">
    <text evidence="3">Belongs to the complement C6/C7/C8/C9 family.</text>
</comment>
<dbReference type="PROSITE" id="PS50092">
    <property type="entry name" value="TSP1"/>
    <property type="match status" value="2"/>
</dbReference>
<dbReference type="PANTHER" id="PTHR45742:SF2">
    <property type="entry name" value="COMPLEMENT COMPONENT C7"/>
    <property type="match status" value="1"/>
</dbReference>
<dbReference type="GO" id="GO:0031640">
    <property type="term" value="P:killing of cells of another organism"/>
    <property type="evidence" value="ECO:0007669"/>
    <property type="project" value="UniProtKB-KW"/>
</dbReference>
<dbReference type="Gene3D" id="2.20.100.10">
    <property type="entry name" value="Thrombospondin type-1 (TSP1) repeat"/>
    <property type="match status" value="2"/>
</dbReference>
<evidence type="ECO:0000256" key="1">
    <source>
        <dbReference type="ARBA" id="ARBA00004276"/>
    </source>
</evidence>
<evidence type="ECO:0000256" key="2">
    <source>
        <dbReference type="ARBA" id="ARBA00004613"/>
    </source>
</evidence>
<keyword evidence="16" id="KW-0472">Membrane</keyword>
<evidence type="ECO:0000256" key="17">
    <source>
        <dbReference type="ARBA" id="ARBA00023157"/>
    </source>
</evidence>
<keyword evidence="4" id="KW-1134">Transmembrane beta strand</keyword>
<keyword evidence="12" id="KW-0204">Cytolysis</keyword>
<keyword evidence="7" id="KW-1052">Target cell membrane</keyword>
<dbReference type="PROSITE" id="PS50068">
    <property type="entry name" value="LDLRA_2"/>
    <property type="match status" value="1"/>
</dbReference>
<reference evidence="23" key="2">
    <citation type="submission" date="2004-02" db="EMBL/GenBank/DDBJ databases">
        <authorList>
            <consortium name="Genoscope"/>
            <consortium name="Whitehead Institute Centre for Genome Research"/>
        </authorList>
    </citation>
    <scope>NUCLEOTIDE SEQUENCE</scope>
</reference>
<feature type="non-terminal residue" evidence="23">
    <location>
        <position position="1"/>
    </location>
</feature>
<comment type="caution">
    <text evidence="23">The sequence shown here is derived from an EMBL/GenBank/DDBJ whole genome shotgun (WGS) entry which is preliminary data.</text>
</comment>
<evidence type="ECO:0000256" key="19">
    <source>
        <dbReference type="ARBA" id="ARBA00023298"/>
    </source>
</evidence>
<dbReference type="PRINTS" id="PR01705">
    <property type="entry name" value="TSP1REPEAT"/>
</dbReference>
<comment type="caution">
    <text evidence="20">Lacks conserved residue(s) required for the propagation of feature annotation.</text>
</comment>
<evidence type="ECO:0000256" key="3">
    <source>
        <dbReference type="ARBA" id="ARBA00009214"/>
    </source>
</evidence>
<evidence type="ECO:0000256" key="14">
    <source>
        <dbReference type="ARBA" id="ARBA00022875"/>
    </source>
</evidence>
<evidence type="ECO:0000256" key="20">
    <source>
        <dbReference type="PROSITE-ProRule" id="PRU00124"/>
    </source>
</evidence>
<dbReference type="Pfam" id="PF00057">
    <property type="entry name" value="Ldl_recept_a"/>
    <property type="match status" value="1"/>
</dbReference>
<keyword evidence="5" id="KW-0964">Secreted</keyword>
<reference evidence="23" key="1">
    <citation type="journal article" date="2004" name="Nature">
        <title>Genome duplication in the teleost fish Tetraodon nigroviridis reveals the early vertebrate proto-karyotype.</title>
        <authorList>
            <person name="Jaillon O."/>
            <person name="Aury J.-M."/>
            <person name="Brunet F."/>
            <person name="Petit J.-L."/>
            <person name="Stange-Thomann N."/>
            <person name="Mauceli E."/>
            <person name="Bouneau L."/>
            <person name="Fischer C."/>
            <person name="Ozouf-Costaz C."/>
            <person name="Bernot A."/>
            <person name="Nicaud S."/>
            <person name="Jaffe D."/>
            <person name="Fisher S."/>
            <person name="Lutfalla G."/>
            <person name="Dossat C."/>
            <person name="Segurens B."/>
            <person name="Dasilva C."/>
            <person name="Salanoubat M."/>
            <person name="Levy M."/>
            <person name="Boudet N."/>
            <person name="Castellano S."/>
            <person name="Anthouard V."/>
            <person name="Jubin C."/>
            <person name="Castelli V."/>
            <person name="Katinka M."/>
            <person name="Vacherie B."/>
            <person name="Biemont C."/>
            <person name="Skalli Z."/>
            <person name="Cattolico L."/>
            <person name="Poulain J."/>
            <person name="De Berardinis V."/>
            <person name="Cruaud C."/>
            <person name="Duprat S."/>
            <person name="Brottier P."/>
            <person name="Coutanceau J.-P."/>
            <person name="Gouzy J."/>
            <person name="Parra G."/>
            <person name="Lardier G."/>
            <person name="Chapple C."/>
            <person name="McKernan K.J."/>
            <person name="McEwan P."/>
            <person name="Bosak S."/>
            <person name="Kellis M."/>
            <person name="Volff J.-N."/>
            <person name="Guigo R."/>
            <person name="Zody M.C."/>
            <person name="Mesirov J."/>
            <person name="Lindblad-Toh K."/>
            <person name="Birren B."/>
            <person name="Nusbaum C."/>
            <person name="Kahn D."/>
            <person name="Robinson-Rechavi M."/>
            <person name="Laudet V."/>
            <person name="Schachter V."/>
            <person name="Quetier F."/>
            <person name="Saurin W."/>
            <person name="Scarpelli C."/>
            <person name="Wincker P."/>
            <person name="Lander E.S."/>
            <person name="Weissenbach J."/>
            <person name="Roest Crollius H."/>
        </authorList>
    </citation>
    <scope>NUCLEOTIDE SEQUENCE [LARGE SCALE GENOMIC DNA]</scope>
</reference>
<evidence type="ECO:0000313" key="23">
    <source>
        <dbReference type="EMBL" id="CAF93294.1"/>
    </source>
</evidence>
<dbReference type="GO" id="GO:0006958">
    <property type="term" value="P:complement activation, classical pathway"/>
    <property type="evidence" value="ECO:0007669"/>
    <property type="project" value="UniProtKB-KW"/>
</dbReference>
<dbReference type="SMART" id="SM00209">
    <property type="entry name" value="TSP1"/>
    <property type="match status" value="2"/>
</dbReference>
<keyword evidence="10 21" id="KW-0732">Signal</keyword>
<evidence type="ECO:0000256" key="18">
    <source>
        <dbReference type="ARBA" id="ARBA00023180"/>
    </source>
</evidence>
<dbReference type="InterPro" id="IPR020864">
    <property type="entry name" value="MACPF"/>
</dbReference>
<evidence type="ECO:0000256" key="16">
    <source>
        <dbReference type="ARBA" id="ARBA00023136"/>
    </source>
</evidence>
<dbReference type="KEGG" id="tng:GSTEN00008875G001"/>
<feature type="chain" id="PRO_5004244227" evidence="21">
    <location>
        <begin position="39"/>
        <end position="584"/>
    </location>
</feature>
<evidence type="ECO:0000256" key="8">
    <source>
        <dbReference type="ARBA" id="ARBA00022588"/>
    </source>
</evidence>